<gene>
    <name evidence="8" type="ORF">LV85_00103</name>
</gene>
<evidence type="ECO:0000256" key="6">
    <source>
        <dbReference type="SAM" id="Phobius"/>
    </source>
</evidence>
<evidence type="ECO:0000313" key="9">
    <source>
        <dbReference type="Proteomes" id="UP000248882"/>
    </source>
</evidence>
<feature type="transmembrane region" description="Helical" evidence="6">
    <location>
        <begin position="21"/>
        <end position="42"/>
    </location>
</feature>
<comment type="subcellular location">
    <subcellularLocation>
        <location evidence="1">Cell membrane</location>
        <topology evidence="1">Multi-pass membrane protein</topology>
    </subcellularLocation>
</comment>
<evidence type="ECO:0000256" key="5">
    <source>
        <dbReference type="ARBA" id="ARBA00023136"/>
    </source>
</evidence>
<protein>
    <submittedName>
        <fullName evidence="8">Phospholipase D-like protein</fullName>
    </submittedName>
</protein>
<evidence type="ECO:0000313" key="8">
    <source>
        <dbReference type="EMBL" id="PZX57920.1"/>
    </source>
</evidence>
<keyword evidence="5 6" id="KW-0472">Membrane</keyword>
<feature type="domain" description="Cardiolipin synthase N-terminal" evidence="7">
    <location>
        <begin position="27"/>
        <end position="70"/>
    </location>
</feature>
<evidence type="ECO:0000256" key="2">
    <source>
        <dbReference type="ARBA" id="ARBA00022475"/>
    </source>
</evidence>
<keyword evidence="4 6" id="KW-1133">Transmembrane helix</keyword>
<comment type="caution">
    <text evidence="8">The sequence shown here is derived from an EMBL/GenBank/DDBJ whole genome shotgun (WGS) entry which is preliminary data.</text>
</comment>
<dbReference type="InterPro" id="IPR027379">
    <property type="entry name" value="CLS_N"/>
</dbReference>
<sequence length="74" mass="8428">MFTWRWGKARKSQLTLDMFGLGIIGLAIYAFTIYDVVISDFANQNDKLIWVIIVVLVPLVGAVLWFLVGRGKRI</sequence>
<name>A0A2W7RHR9_9BACT</name>
<accession>A0A2W7RHR9</accession>
<dbReference type="EMBL" id="QKZT01000001">
    <property type="protein sequence ID" value="PZX57920.1"/>
    <property type="molecule type" value="Genomic_DNA"/>
</dbReference>
<keyword evidence="2" id="KW-1003">Cell membrane</keyword>
<dbReference type="GO" id="GO:0005886">
    <property type="term" value="C:plasma membrane"/>
    <property type="evidence" value="ECO:0007669"/>
    <property type="project" value="UniProtKB-SubCell"/>
</dbReference>
<organism evidence="8 9">
    <name type="scientific">Algoriphagus chordae</name>
    <dbReference type="NCBI Taxonomy" id="237019"/>
    <lineage>
        <taxon>Bacteria</taxon>
        <taxon>Pseudomonadati</taxon>
        <taxon>Bacteroidota</taxon>
        <taxon>Cytophagia</taxon>
        <taxon>Cytophagales</taxon>
        <taxon>Cyclobacteriaceae</taxon>
        <taxon>Algoriphagus</taxon>
    </lineage>
</organism>
<feature type="transmembrane region" description="Helical" evidence="6">
    <location>
        <begin position="48"/>
        <end position="68"/>
    </location>
</feature>
<evidence type="ECO:0000256" key="1">
    <source>
        <dbReference type="ARBA" id="ARBA00004651"/>
    </source>
</evidence>
<dbReference type="AlphaFoldDB" id="A0A2W7RHR9"/>
<dbReference type="Proteomes" id="UP000248882">
    <property type="component" value="Unassembled WGS sequence"/>
</dbReference>
<evidence type="ECO:0000256" key="3">
    <source>
        <dbReference type="ARBA" id="ARBA00022692"/>
    </source>
</evidence>
<evidence type="ECO:0000256" key="4">
    <source>
        <dbReference type="ARBA" id="ARBA00022989"/>
    </source>
</evidence>
<keyword evidence="3 6" id="KW-0812">Transmembrane</keyword>
<evidence type="ECO:0000259" key="7">
    <source>
        <dbReference type="Pfam" id="PF13396"/>
    </source>
</evidence>
<dbReference type="Pfam" id="PF13396">
    <property type="entry name" value="PLDc_N"/>
    <property type="match status" value="1"/>
</dbReference>
<proteinExistence type="predicted"/>
<reference evidence="8 9" key="1">
    <citation type="submission" date="2018-06" db="EMBL/GenBank/DDBJ databases">
        <title>Genomic Encyclopedia of Archaeal and Bacterial Type Strains, Phase II (KMG-II): from individual species to whole genera.</title>
        <authorList>
            <person name="Goeker M."/>
        </authorList>
    </citation>
    <scope>NUCLEOTIDE SEQUENCE [LARGE SCALE GENOMIC DNA]</scope>
    <source>
        <strain evidence="8 9">DSM 19830</strain>
    </source>
</reference>
<keyword evidence="9" id="KW-1185">Reference proteome</keyword>